<dbReference type="RefSeq" id="WP_285870459.1">
    <property type="nucleotide sequence ID" value="NZ_JARFYM010000017.1"/>
</dbReference>
<keyword evidence="3" id="KW-1185">Reference proteome</keyword>
<sequence>MTIDPQSLLLWLTIISSLISIGTAVWVGLSSGPKKIASRLDDHANRLATVENDLKHMPSQDTVHRLQLDLTEMKGQIGVMAKSSEVTERTTRRVEEFLLSRKD</sequence>
<keyword evidence="1" id="KW-0472">Membrane</keyword>
<proteinExistence type="predicted"/>
<dbReference type="InterPro" id="IPR020269">
    <property type="entry name" value="Phage_Mu_Releasin"/>
</dbReference>
<protein>
    <submittedName>
        <fullName evidence="2">DUF2730 family protein</fullName>
    </submittedName>
</protein>
<reference evidence="2" key="1">
    <citation type="submission" date="2023-06" db="EMBL/GenBank/DDBJ databases">
        <title>Phylogenetic Diversity of Rhizobium strains.</title>
        <authorList>
            <person name="Moura F.T."/>
            <person name="Helene L.C.F."/>
            <person name="Hungria M."/>
        </authorList>
    </citation>
    <scope>NUCLEOTIDE SEQUENCE</scope>
    <source>
        <strain evidence="2">CCGE526</strain>
    </source>
</reference>
<evidence type="ECO:0000313" key="3">
    <source>
        <dbReference type="Proteomes" id="UP001172645"/>
    </source>
</evidence>
<keyword evidence="1" id="KW-1133">Transmembrane helix</keyword>
<feature type="transmembrane region" description="Helical" evidence="1">
    <location>
        <begin position="6"/>
        <end position="29"/>
    </location>
</feature>
<organism evidence="2 3">
    <name type="scientific">Rhizobium mayense</name>
    <dbReference type="NCBI Taxonomy" id="1312184"/>
    <lineage>
        <taxon>Bacteria</taxon>
        <taxon>Pseudomonadati</taxon>
        <taxon>Pseudomonadota</taxon>
        <taxon>Alphaproteobacteria</taxon>
        <taxon>Hyphomicrobiales</taxon>
        <taxon>Rhizobiaceae</taxon>
        <taxon>Rhizobium/Agrobacterium group</taxon>
        <taxon>Rhizobium</taxon>
    </lineage>
</organism>
<evidence type="ECO:0000256" key="1">
    <source>
        <dbReference type="SAM" id="Phobius"/>
    </source>
</evidence>
<dbReference type="Pfam" id="PF10805">
    <property type="entry name" value="DUF2730"/>
    <property type="match status" value="1"/>
</dbReference>
<gene>
    <name evidence="2" type="ORF">PY649_20385</name>
</gene>
<keyword evidence="1" id="KW-0812">Transmembrane</keyword>
<accession>A0ABT7JZS5</accession>
<name>A0ABT7JZS5_9HYPH</name>
<comment type="caution">
    <text evidence="2">The sequence shown here is derived from an EMBL/GenBank/DDBJ whole genome shotgun (WGS) entry which is preliminary data.</text>
</comment>
<dbReference type="EMBL" id="JARFYM010000017">
    <property type="protein sequence ID" value="MDL2401268.1"/>
    <property type="molecule type" value="Genomic_DNA"/>
</dbReference>
<evidence type="ECO:0000313" key="2">
    <source>
        <dbReference type="EMBL" id="MDL2401268.1"/>
    </source>
</evidence>
<dbReference type="Proteomes" id="UP001172645">
    <property type="component" value="Unassembled WGS sequence"/>
</dbReference>